<evidence type="ECO:0000313" key="1">
    <source>
        <dbReference type="EMBL" id="AIU73360.1"/>
    </source>
</evidence>
<dbReference type="OrthoDB" id="5942530at2"/>
<reference evidence="1 2" key="1">
    <citation type="journal article" date="2014" name="Gut Pathog.">
        <title>Gene clusters of Hafnia alvei strain FB1 important in survival and pathogenesis: a draft genome perspective.</title>
        <authorList>
            <person name="Tan J.Y."/>
            <person name="Yin W.F."/>
            <person name="Chan K.G."/>
        </authorList>
    </citation>
    <scope>NUCLEOTIDE SEQUENCE [LARGE SCALE GENOMIC DNA]</scope>
    <source>
        <strain evidence="1 2">FB1</strain>
    </source>
</reference>
<dbReference type="eggNOG" id="ENOG502Z7UR">
    <property type="taxonomic scope" value="Bacteria"/>
</dbReference>
<keyword evidence="2" id="KW-1185">Reference proteome</keyword>
<name>A0A097R3R6_HAFAL</name>
<accession>A0A097R3R6</accession>
<dbReference type="EMBL" id="CP009706">
    <property type="protein sequence ID" value="AIU73360.1"/>
    <property type="molecule type" value="Genomic_DNA"/>
</dbReference>
<dbReference type="AlphaFoldDB" id="A0A097R3R6"/>
<dbReference type="HOGENOM" id="CLU_962765_0_0_6"/>
<dbReference type="KEGG" id="hav:AT03_13800"/>
<proteinExistence type="predicted"/>
<dbReference type="Proteomes" id="UP000029986">
    <property type="component" value="Chromosome"/>
</dbReference>
<evidence type="ECO:0000313" key="2">
    <source>
        <dbReference type="Proteomes" id="UP000029986"/>
    </source>
</evidence>
<organism evidence="1 2">
    <name type="scientific">Hafnia alvei FB1</name>
    <dbReference type="NCBI Taxonomy" id="1453496"/>
    <lineage>
        <taxon>Bacteria</taxon>
        <taxon>Pseudomonadati</taxon>
        <taxon>Pseudomonadota</taxon>
        <taxon>Gammaproteobacteria</taxon>
        <taxon>Enterobacterales</taxon>
        <taxon>Hafniaceae</taxon>
        <taxon>Hafnia</taxon>
    </lineage>
</organism>
<protein>
    <submittedName>
        <fullName evidence="1">TPR repeat protein,clustered with yghQ</fullName>
    </submittedName>
</protein>
<sequence length="275" mass="32749">MTNKKFSHEVIERLFVAVEEDDIIEEKTTLPQIINLQCTQETIKQNYALCLQFWEDGFSRKDLVQLIIKQLKNGELSKQEQMQYKYIRARYKHLRFAQQLYRKKHQAGFLFSKITVFLGRFQDGFRNKQQNIINFYGKILRRYHLNIPVWMFVYYSLRHSQLDTAEGFILYCREQMWTLQRLIANPQLTGKEFHDVRKIISQLVSYYDTLRSIEPDNQDATQISRFLAAINGLMGNKHDEMVAADMENLKSYDTPTVLDNTIRSRLELLLARYPL</sequence>
<gene>
    <name evidence="1" type="ORF">AT03_13800</name>
</gene>
<dbReference type="PATRIC" id="fig|1453496.5.peg.2811"/>
<dbReference type="RefSeq" id="WP_025802360.1">
    <property type="nucleotide sequence ID" value="NZ_CP009706.1"/>
</dbReference>